<dbReference type="VEuPathDB" id="VectorBase:AMEM016848"/>
<name>A0A182VL74_ANOME</name>
<dbReference type="PANTHER" id="PTHR20898">
    <property type="entry name" value="DAEDALUS ON 3-RELATED-RELATED"/>
    <property type="match status" value="1"/>
</dbReference>
<sequence>MQCTNTPYKLSQLHLCRMEQLPNGTVALNISLDVRPVLNYLEITAKLFYKYTTYRPFMIDWSIELCQAYRMSGINPSSALVLKIIETTVPNIYYACPHGLLLLCLIADGAIVPKTKPRSSGVTTNRTVRITKMFCIEQPYKHSTLQHCEMEQFSNGTIGLHISVHVPIVLDYIAVSAKAYYKYTTYRPFMIDWTMEYCRAARVGTFNPTNALIMKVIEESMPDFYYPCPHGNRTYTVFWLLDPKFIPQTLPSGDYRLDIFYRESSNVPLFALQMYGAVRRHGIIG</sequence>
<reference evidence="1" key="1">
    <citation type="submission" date="2020-05" db="UniProtKB">
        <authorList>
            <consortium name="EnsemblMetazoa"/>
        </authorList>
    </citation>
    <scope>IDENTIFICATION</scope>
    <source>
        <strain evidence="1">MAF</strain>
    </source>
</reference>
<keyword evidence="2" id="KW-1185">Reference proteome</keyword>
<dbReference type="Pfam" id="PF06477">
    <property type="entry name" value="DUF1091"/>
    <property type="match status" value="1"/>
</dbReference>
<dbReference type="AlphaFoldDB" id="A0A182VL74"/>
<evidence type="ECO:0000313" key="1">
    <source>
        <dbReference type="EnsemblMetazoa" id="AMEM016848-PA"/>
    </source>
</evidence>
<dbReference type="InterPro" id="IPR010512">
    <property type="entry name" value="DUF1091"/>
</dbReference>
<dbReference type="Proteomes" id="UP000075903">
    <property type="component" value="Unassembled WGS sequence"/>
</dbReference>
<dbReference type="VEuPathDB" id="VectorBase:AMEM21_012465"/>
<dbReference type="PANTHER" id="PTHR20898:SF0">
    <property type="entry name" value="DAEDALUS ON 3-RELATED"/>
    <property type="match status" value="1"/>
</dbReference>
<evidence type="ECO:0000313" key="2">
    <source>
        <dbReference type="Proteomes" id="UP000075903"/>
    </source>
</evidence>
<accession>A0A182VL74</accession>
<dbReference type="EnsemblMetazoa" id="AMEM016848-RA">
    <property type="protein sequence ID" value="AMEM016848-PA"/>
    <property type="gene ID" value="AMEM016848"/>
</dbReference>
<protein>
    <submittedName>
        <fullName evidence="1">Uncharacterized protein</fullName>
    </submittedName>
</protein>
<organism evidence="1 2">
    <name type="scientific">Anopheles merus</name>
    <name type="common">Mosquito</name>
    <dbReference type="NCBI Taxonomy" id="30066"/>
    <lineage>
        <taxon>Eukaryota</taxon>
        <taxon>Metazoa</taxon>
        <taxon>Ecdysozoa</taxon>
        <taxon>Arthropoda</taxon>
        <taxon>Hexapoda</taxon>
        <taxon>Insecta</taxon>
        <taxon>Pterygota</taxon>
        <taxon>Neoptera</taxon>
        <taxon>Endopterygota</taxon>
        <taxon>Diptera</taxon>
        <taxon>Nematocera</taxon>
        <taxon>Culicoidea</taxon>
        <taxon>Culicidae</taxon>
        <taxon>Anophelinae</taxon>
        <taxon>Anopheles</taxon>
    </lineage>
</organism>
<proteinExistence type="predicted"/>